<feature type="compositionally biased region" description="Basic and acidic residues" evidence="1">
    <location>
        <begin position="1"/>
        <end position="10"/>
    </location>
</feature>
<dbReference type="GeneID" id="39854966"/>
<organism evidence="2 3">
    <name type="scientific">Halobacterium salinarum (strain ATCC 33171 / DSM 3754 / JCM 8978 / NBRC 102687 / NCIMB 764 / 91-R6)</name>
    <dbReference type="NCBI Taxonomy" id="2597657"/>
    <lineage>
        <taxon>Archaea</taxon>
        <taxon>Methanobacteriati</taxon>
        <taxon>Methanobacteriota</taxon>
        <taxon>Stenosarchaea group</taxon>
        <taxon>Halobacteria</taxon>
        <taxon>Halobacteriales</taxon>
        <taxon>Halobacteriaceae</taxon>
        <taxon>Halobacterium</taxon>
    </lineage>
</organism>
<sequence>MPEMGKRYEGSVDDFSNAGNPIIKPGMGAKRTVVMDRDNREIEIGDRISFTIEEENYDHYKAELLGHRSVTSGYDTPPNIPIHHDGQSVGSTRSESDASKSVEDRK</sequence>
<feature type="region of interest" description="Disordered" evidence="1">
    <location>
        <begin position="72"/>
        <end position="106"/>
    </location>
</feature>
<name>A0A4D6GSY2_HALS9</name>
<dbReference type="Proteomes" id="UP000296216">
    <property type="component" value="Chromosome"/>
</dbReference>
<feature type="compositionally biased region" description="Basic and acidic residues" evidence="1">
    <location>
        <begin position="94"/>
        <end position="106"/>
    </location>
</feature>
<evidence type="ECO:0000256" key="1">
    <source>
        <dbReference type="SAM" id="MobiDB-lite"/>
    </source>
</evidence>
<gene>
    <name evidence="2" type="ORF">HBSAL_05565</name>
</gene>
<feature type="region of interest" description="Disordered" evidence="1">
    <location>
        <begin position="1"/>
        <end position="23"/>
    </location>
</feature>
<evidence type="ECO:0000313" key="3">
    <source>
        <dbReference type="Proteomes" id="UP000296216"/>
    </source>
</evidence>
<proteinExistence type="predicted"/>
<dbReference type="EMBL" id="CP038631">
    <property type="protein sequence ID" value="QCC44783.1"/>
    <property type="molecule type" value="Genomic_DNA"/>
</dbReference>
<reference evidence="2 3" key="1">
    <citation type="journal article" date="2019" name="Microbiol. Resour. Announc.">
        <title>The Genome Sequence of the Halobacterium salinarum Type Strain Is Closely Related to That of Laboratory Strains NRC-1 and R1.</title>
        <authorList>
            <person name="Pfeiffer F."/>
            <person name="Marchfelder A."/>
            <person name="Habermann B."/>
            <person name="Dyall-Smith M.L."/>
        </authorList>
    </citation>
    <scope>NUCLEOTIDE SEQUENCE [LARGE SCALE GENOMIC DNA]</scope>
    <source>
        <strain evidence="3">ATCC 33171 / DSM 3754 / JCM 8978 / NBRC 102687 / NCIMB 764 / 91-R6</strain>
    </source>
</reference>
<protein>
    <submittedName>
        <fullName evidence="2">Uncharacterized protein</fullName>
    </submittedName>
</protein>
<accession>A0A4D6GSY2</accession>
<evidence type="ECO:0000313" key="2">
    <source>
        <dbReference type="EMBL" id="QCC44783.1"/>
    </source>
</evidence>
<dbReference type="AlphaFoldDB" id="A0A4D6GSY2"/>
<dbReference type="RefSeq" id="WP_136361283.1">
    <property type="nucleotide sequence ID" value="NZ_VRYN01000009.1"/>
</dbReference>